<dbReference type="AlphaFoldDB" id="A0A2N5VQA0"/>
<evidence type="ECO:0000256" key="2">
    <source>
        <dbReference type="SAM" id="SignalP"/>
    </source>
</evidence>
<sequence length="136" mass="15802">MRYSFIYYAFHLSFSAFTAAMGPGWEGTPIRMQFDLNTVPQMELTAAREFGCEEGTPMRMQFDLNTVPQMEFPPEQRGHRDSQASSSAATDLRVDTEESFNLYDWAFLQGDPKKKDKAKNQEEFLKHLNQLKWKDC</sequence>
<feature type="chain" id="PRO_5014762783" evidence="2">
    <location>
        <begin position="21"/>
        <end position="136"/>
    </location>
</feature>
<feature type="region of interest" description="Disordered" evidence="1">
    <location>
        <begin position="70"/>
        <end position="91"/>
    </location>
</feature>
<name>A0A2N5VQA0_9BASI</name>
<feature type="signal peptide" evidence="2">
    <location>
        <begin position="1"/>
        <end position="20"/>
    </location>
</feature>
<evidence type="ECO:0000313" key="4">
    <source>
        <dbReference type="Proteomes" id="UP000235388"/>
    </source>
</evidence>
<dbReference type="EMBL" id="PGCJ01000081">
    <property type="protein sequence ID" value="PLW52183.1"/>
    <property type="molecule type" value="Genomic_DNA"/>
</dbReference>
<protein>
    <submittedName>
        <fullName evidence="3">Uncharacterized protein</fullName>
    </submittedName>
</protein>
<comment type="caution">
    <text evidence="3">The sequence shown here is derived from an EMBL/GenBank/DDBJ whole genome shotgun (WGS) entry which is preliminary data.</text>
</comment>
<dbReference type="Proteomes" id="UP000235388">
    <property type="component" value="Unassembled WGS sequence"/>
</dbReference>
<evidence type="ECO:0000313" key="3">
    <source>
        <dbReference type="EMBL" id="PLW52183.1"/>
    </source>
</evidence>
<keyword evidence="4" id="KW-1185">Reference proteome</keyword>
<organism evidence="3 4">
    <name type="scientific">Puccinia coronata f. sp. avenae</name>
    <dbReference type="NCBI Taxonomy" id="200324"/>
    <lineage>
        <taxon>Eukaryota</taxon>
        <taxon>Fungi</taxon>
        <taxon>Dikarya</taxon>
        <taxon>Basidiomycota</taxon>
        <taxon>Pucciniomycotina</taxon>
        <taxon>Pucciniomycetes</taxon>
        <taxon>Pucciniales</taxon>
        <taxon>Pucciniaceae</taxon>
        <taxon>Puccinia</taxon>
    </lineage>
</organism>
<gene>
    <name evidence="3" type="ORF">PCANC_10254</name>
</gene>
<reference evidence="3 4" key="1">
    <citation type="submission" date="2017-11" db="EMBL/GenBank/DDBJ databases">
        <title>De novo assembly and phasing of dikaryotic genomes from two isolates of Puccinia coronata f. sp. avenae, the causal agent of oat crown rust.</title>
        <authorList>
            <person name="Miller M.E."/>
            <person name="Zhang Y."/>
            <person name="Omidvar V."/>
            <person name="Sperschneider J."/>
            <person name="Schwessinger B."/>
            <person name="Raley C."/>
            <person name="Palmer J.M."/>
            <person name="Garnica D."/>
            <person name="Upadhyaya N."/>
            <person name="Rathjen J."/>
            <person name="Taylor J.M."/>
            <person name="Park R.F."/>
            <person name="Dodds P.N."/>
            <person name="Hirsch C.D."/>
            <person name="Kianian S.F."/>
            <person name="Figueroa M."/>
        </authorList>
    </citation>
    <scope>NUCLEOTIDE SEQUENCE [LARGE SCALE GENOMIC DNA]</scope>
    <source>
        <strain evidence="3">12NC29</strain>
    </source>
</reference>
<keyword evidence="2" id="KW-0732">Signal</keyword>
<evidence type="ECO:0000256" key="1">
    <source>
        <dbReference type="SAM" id="MobiDB-lite"/>
    </source>
</evidence>
<accession>A0A2N5VQA0</accession>
<proteinExistence type="predicted"/>